<dbReference type="AlphaFoldDB" id="A0A8S9ZQ53"/>
<proteinExistence type="predicted"/>
<feature type="compositionally biased region" description="Acidic residues" evidence="1">
    <location>
        <begin position="104"/>
        <end position="121"/>
    </location>
</feature>
<evidence type="ECO:0000313" key="2">
    <source>
        <dbReference type="EMBL" id="KAF7635312.1"/>
    </source>
</evidence>
<evidence type="ECO:0000256" key="1">
    <source>
        <dbReference type="SAM" id="MobiDB-lite"/>
    </source>
</evidence>
<protein>
    <recommendedName>
        <fullName evidence="4">ShKT domain-containing protein</fullName>
    </recommendedName>
</protein>
<gene>
    <name evidence="2" type="ORF">Mgra_00005280</name>
</gene>
<feature type="region of interest" description="Disordered" evidence="1">
    <location>
        <begin position="104"/>
        <end position="130"/>
    </location>
</feature>
<reference evidence="2" key="1">
    <citation type="journal article" date="2020" name="Ecol. Evol.">
        <title>Genome structure and content of the rice root-knot nematode (Meloidogyne graminicola).</title>
        <authorList>
            <person name="Phan N.T."/>
            <person name="Danchin E.G.J."/>
            <person name="Klopp C."/>
            <person name="Perfus-Barbeoch L."/>
            <person name="Kozlowski D.K."/>
            <person name="Koutsovoulos G.D."/>
            <person name="Lopez-Roques C."/>
            <person name="Bouchez O."/>
            <person name="Zahm M."/>
            <person name="Besnard G."/>
            <person name="Bellafiore S."/>
        </authorList>
    </citation>
    <scope>NUCLEOTIDE SEQUENCE</scope>
    <source>
        <strain evidence="2">VN-18</strain>
    </source>
</reference>
<accession>A0A8S9ZQ53</accession>
<evidence type="ECO:0008006" key="4">
    <source>
        <dbReference type="Google" id="ProtNLM"/>
    </source>
</evidence>
<evidence type="ECO:0000313" key="3">
    <source>
        <dbReference type="Proteomes" id="UP000605970"/>
    </source>
</evidence>
<dbReference type="EMBL" id="JABEBT010000044">
    <property type="protein sequence ID" value="KAF7635312.1"/>
    <property type="molecule type" value="Genomic_DNA"/>
</dbReference>
<dbReference type="Proteomes" id="UP000605970">
    <property type="component" value="Unassembled WGS sequence"/>
</dbReference>
<name>A0A8S9ZQ53_9BILA</name>
<comment type="caution">
    <text evidence="2">The sequence shown here is derived from an EMBL/GenBank/DDBJ whole genome shotgun (WGS) entry which is preliminary data.</text>
</comment>
<organism evidence="2 3">
    <name type="scientific">Meloidogyne graminicola</name>
    <dbReference type="NCBI Taxonomy" id="189291"/>
    <lineage>
        <taxon>Eukaryota</taxon>
        <taxon>Metazoa</taxon>
        <taxon>Ecdysozoa</taxon>
        <taxon>Nematoda</taxon>
        <taxon>Chromadorea</taxon>
        <taxon>Rhabditida</taxon>
        <taxon>Tylenchina</taxon>
        <taxon>Tylenchomorpha</taxon>
        <taxon>Tylenchoidea</taxon>
        <taxon>Meloidogynidae</taxon>
        <taxon>Meloidogyninae</taxon>
        <taxon>Meloidogyne</taxon>
    </lineage>
</organism>
<sequence length="130" mass="15613">MNEATKYDLKIPRTYECKDRQGEKYCLSKVLTKGNACKYKPRILDRCQKSCGICFPKRNKCQNKEGYERRCKRWDHNNFCLGKKFSLAIKLHYCPEQCNLCDKEDDEKKDEKDDDYSNEDEEKGKKKWFN</sequence>
<keyword evidence="3" id="KW-1185">Reference proteome</keyword>